<reference evidence="2" key="1">
    <citation type="submission" date="2017-02" db="EMBL/GenBank/DDBJ databases">
        <authorList>
            <person name="Daims H."/>
        </authorList>
    </citation>
    <scope>NUCLEOTIDE SEQUENCE [LARGE SCALE GENOMIC DNA]</scope>
</reference>
<dbReference type="Proteomes" id="UP000195442">
    <property type="component" value="Unassembled WGS sequence"/>
</dbReference>
<evidence type="ECO:0000313" key="2">
    <source>
        <dbReference type="Proteomes" id="UP000195442"/>
    </source>
</evidence>
<dbReference type="EMBL" id="FUKJ01000289">
    <property type="protein sequence ID" value="SJM93747.1"/>
    <property type="molecule type" value="Genomic_DNA"/>
</dbReference>
<organism evidence="1 2">
    <name type="scientific">Crenothrix polyspora</name>
    <dbReference type="NCBI Taxonomy" id="360316"/>
    <lineage>
        <taxon>Bacteria</taxon>
        <taxon>Pseudomonadati</taxon>
        <taxon>Pseudomonadota</taxon>
        <taxon>Gammaproteobacteria</taxon>
        <taxon>Methylococcales</taxon>
        <taxon>Crenotrichaceae</taxon>
        <taxon>Crenothrix</taxon>
    </lineage>
</organism>
<protein>
    <submittedName>
        <fullName evidence="1">Uncharacterized protein</fullName>
    </submittedName>
</protein>
<dbReference type="AlphaFoldDB" id="A0A1R4HC31"/>
<accession>A0A1R4HC31</accession>
<proteinExistence type="predicted"/>
<gene>
    <name evidence="1" type="ORF">CRENPOLYSF2_3590003</name>
</gene>
<name>A0A1R4HC31_9GAMM</name>
<dbReference type="InterPro" id="IPR013406">
    <property type="entry name" value="CHP02574_addiction_mod"/>
</dbReference>
<dbReference type="RefSeq" id="WP_218780306.1">
    <property type="nucleotide sequence ID" value="NZ_FUKJ01000289.1"/>
</dbReference>
<keyword evidence="2" id="KW-1185">Reference proteome</keyword>
<evidence type="ECO:0000313" key="1">
    <source>
        <dbReference type="EMBL" id="SJM93747.1"/>
    </source>
</evidence>
<sequence>MKKLTKEQTEELNQLALLSDEAIDTSNIPEQTNWENAVVGRFYSKHKSKTSTDIGSDESNELHRRLVAHQADPSSGIPWEQVRAALFKDHGRRKPGTWLPKEAQHVVQ</sequence>
<dbReference type="NCBIfam" id="TIGR02574">
    <property type="entry name" value="stabl_TIGR02574"/>
    <property type="match status" value="1"/>
</dbReference>